<keyword evidence="1" id="KW-0472">Membrane</keyword>
<accession>A0A330L681</accession>
<dbReference type="EMBL" id="OUNR01000016">
    <property type="protein sequence ID" value="SPP65335.1"/>
    <property type="molecule type" value="Genomic_DNA"/>
</dbReference>
<protein>
    <recommendedName>
        <fullName evidence="4">DUF2834 domain-containing protein</fullName>
    </recommendedName>
</protein>
<proteinExistence type="predicted"/>
<evidence type="ECO:0008006" key="4">
    <source>
        <dbReference type="Google" id="ProtNLM"/>
    </source>
</evidence>
<sequence>MFVWSKRLVAALLGSFMLLLMIFLFQGAPDSTSGLKIHTTRWMALNYAGLMIWIFVWMIDQARVRGKNVWLWLVPFLFAPLVTLMLFVLFLQRKLSS</sequence>
<gene>
    <name evidence="2" type="ORF">NITLEN_30249</name>
</gene>
<dbReference type="InParanoid" id="A0A330L681"/>
<keyword evidence="1" id="KW-1133">Transmembrane helix</keyword>
<dbReference type="RefSeq" id="WP_121989635.1">
    <property type="nucleotide sequence ID" value="NZ_OUNR01000016.1"/>
</dbReference>
<dbReference type="AlphaFoldDB" id="A0A330L681"/>
<dbReference type="OrthoDB" id="9799696at2"/>
<evidence type="ECO:0000313" key="2">
    <source>
        <dbReference type="EMBL" id="SPP65335.1"/>
    </source>
</evidence>
<keyword evidence="1" id="KW-0812">Transmembrane</keyword>
<reference evidence="3" key="1">
    <citation type="submission" date="2018-04" db="EMBL/GenBank/DDBJ databases">
        <authorList>
            <person name="Lucker S."/>
            <person name="Sakoula D."/>
        </authorList>
    </citation>
    <scope>NUCLEOTIDE SEQUENCE [LARGE SCALE GENOMIC DNA]</scope>
</reference>
<keyword evidence="3" id="KW-1185">Reference proteome</keyword>
<dbReference type="Proteomes" id="UP000248168">
    <property type="component" value="Unassembled WGS sequence"/>
</dbReference>
<feature type="transmembrane region" description="Helical" evidence="1">
    <location>
        <begin position="71"/>
        <end position="91"/>
    </location>
</feature>
<name>A0A330L681_9BACT</name>
<organism evidence="2 3">
    <name type="scientific">Nitrospira lenta</name>
    <dbReference type="NCBI Taxonomy" id="1436998"/>
    <lineage>
        <taxon>Bacteria</taxon>
        <taxon>Pseudomonadati</taxon>
        <taxon>Nitrospirota</taxon>
        <taxon>Nitrospiria</taxon>
        <taxon>Nitrospirales</taxon>
        <taxon>Nitrospiraceae</taxon>
        <taxon>Nitrospira</taxon>
    </lineage>
</organism>
<evidence type="ECO:0000313" key="3">
    <source>
        <dbReference type="Proteomes" id="UP000248168"/>
    </source>
</evidence>
<feature type="transmembrane region" description="Helical" evidence="1">
    <location>
        <begin position="43"/>
        <end position="59"/>
    </location>
</feature>
<evidence type="ECO:0000256" key="1">
    <source>
        <dbReference type="SAM" id="Phobius"/>
    </source>
</evidence>